<dbReference type="AlphaFoldDB" id="A0A8S9U9F3"/>
<feature type="compositionally biased region" description="Basic and acidic residues" evidence="1">
    <location>
        <begin position="116"/>
        <end position="135"/>
    </location>
</feature>
<evidence type="ECO:0000313" key="2">
    <source>
        <dbReference type="EMBL" id="KAF4137110.1"/>
    </source>
</evidence>
<feature type="compositionally biased region" description="Basic and acidic residues" evidence="1">
    <location>
        <begin position="96"/>
        <end position="109"/>
    </location>
</feature>
<comment type="caution">
    <text evidence="2">The sequence shown here is derived from an EMBL/GenBank/DDBJ whole genome shotgun (WGS) entry which is preliminary data.</text>
</comment>
<feature type="compositionally biased region" description="Basic and acidic residues" evidence="1">
    <location>
        <begin position="65"/>
        <end position="77"/>
    </location>
</feature>
<evidence type="ECO:0000256" key="1">
    <source>
        <dbReference type="SAM" id="MobiDB-lite"/>
    </source>
</evidence>
<feature type="region of interest" description="Disordered" evidence="1">
    <location>
        <begin position="91"/>
        <end position="135"/>
    </location>
</feature>
<sequence length="216" mass="24200">MSTAKFAPTTPLQLEAVVLSIEVDSNRAIYLGDSIAGKGMAYGSGITKLAGLDKASSDDESNSDETVRSVDTESVTDHRINVIHNQESHVNASADAHCDDGNVDQENRPPRGMTRAAREERDQEHEDKRREKRDDDRRKMMVELLLGGKLIAEVQALVDLFLLAIKQCTFHSLTFLLRCRVYLRGAPDFIVIFFIKRVVVPFIFQRNPKVVEQDTG</sequence>
<name>A0A8S9U9F3_PHYIN</name>
<gene>
    <name evidence="2" type="ORF">GN958_ATG13694</name>
</gene>
<accession>A0A8S9U9F3</accession>
<feature type="region of interest" description="Disordered" evidence="1">
    <location>
        <begin position="53"/>
        <end position="77"/>
    </location>
</feature>
<dbReference type="Proteomes" id="UP000704712">
    <property type="component" value="Unassembled WGS sequence"/>
</dbReference>
<evidence type="ECO:0000313" key="3">
    <source>
        <dbReference type="Proteomes" id="UP000704712"/>
    </source>
</evidence>
<dbReference type="EMBL" id="JAACNO010001861">
    <property type="protein sequence ID" value="KAF4137110.1"/>
    <property type="molecule type" value="Genomic_DNA"/>
</dbReference>
<protein>
    <submittedName>
        <fullName evidence="2">Uncharacterized protein</fullName>
    </submittedName>
</protein>
<reference evidence="2" key="1">
    <citation type="submission" date="2020-03" db="EMBL/GenBank/DDBJ databases">
        <title>Hybrid Assembly of Korean Phytophthora infestans isolates.</title>
        <authorList>
            <person name="Prokchorchik M."/>
            <person name="Lee Y."/>
            <person name="Seo J."/>
            <person name="Cho J.-H."/>
            <person name="Park Y.-E."/>
            <person name="Jang D.-C."/>
            <person name="Im J.-S."/>
            <person name="Choi J.-G."/>
            <person name="Park H.-J."/>
            <person name="Lee G.-B."/>
            <person name="Lee Y.-G."/>
            <person name="Hong S.-Y."/>
            <person name="Cho K."/>
            <person name="Sohn K.H."/>
        </authorList>
    </citation>
    <scope>NUCLEOTIDE SEQUENCE</scope>
    <source>
        <strain evidence="2">KR_2_A2</strain>
    </source>
</reference>
<proteinExistence type="predicted"/>
<organism evidence="2 3">
    <name type="scientific">Phytophthora infestans</name>
    <name type="common">Potato late blight agent</name>
    <name type="synonym">Botrytis infestans</name>
    <dbReference type="NCBI Taxonomy" id="4787"/>
    <lineage>
        <taxon>Eukaryota</taxon>
        <taxon>Sar</taxon>
        <taxon>Stramenopiles</taxon>
        <taxon>Oomycota</taxon>
        <taxon>Peronosporomycetes</taxon>
        <taxon>Peronosporales</taxon>
        <taxon>Peronosporaceae</taxon>
        <taxon>Phytophthora</taxon>
    </lineage>
</organism>